<evidence type="ECO:0008006" key="3">
    <source>
        <dbReference type="Google" id="ProtNLM"/>
    </source>
</evidence>
<comment type="caution">
    <text evidence="1">The sequence shown here is derived from an EMBL/GenBank/DDBJ whole genome shotgun (WGS) entry which is preliminary data.</text>
</comment>
<proteinExistence type="predicted"/>
<evidence type="ECO:0000313" key="1">
    <source>
        <dbReference type="EMBL" id="MEQ2199880.1"/>
    </source>
</evidence>
<protein>
    <recommendedName>
        <fullName evidence="3">Secreted protein</fullName>
    </recommendedName>
</protein>
<keyword evidence="2" id="KW-1185">Reference proteome</keyword>
<accession>A0ABV0QVQ1</accession>
<dbReference type="Proteomes" id="UP001434883">
    <property type="component" value="Unassembled WGS sequence"/>
</dbReference>
<gene>
    <name evidence="1" type="ORF">XENOCAPTIV_015447</name>
</gene>
<reference evidence="1 2" key="1">
    <citation type="submission" date="2021-06" db="EMBL/GenBank/DDBJ databases">
        <authorList>
            <person name="Palmer J.M."/>
        </authorList>
    </citation>
    <scope>NUCLEOTIDE SEQUENCE [LARGE SCALE GENOMIC DNA]</scope>
    <source>
        <strain evidence="1 2">XC_2019</strain>
        <tissue evidence="1">Muscle</tissue>
    </source>
</reference>
<name>A0ABV0QVQ1_9TELE</name>
<sequence>MICTAVFRFHSTLCHSFRFYIKQTAGRTMPAGTLSLSELCQLFSGPFSRAAVTLLSISSPGHFAANFPAPPVEQHAGRSGISSSVSGSHSEQRRSTLVGCICQVLGGGNRMCFPV</sequence>
<evidence type="ECO:0000313" key="2">
    <source>
        <dbReference type="Proteomes" id="UP001434883"/>
    </source>
</evidence>
<organism evidence="1 2">
    <name type="scientific">Xenoophorus captivus</name>
    <dbReference type="NCBI Taxonomy" id="1517983"/>
    <lineage>
        <taxon>Eukaryota</taxon>
        <taxon>Metazoa</taxon>
        <taxon>Chordata</taxon>
        <taxon>Craniata</taxon>
        <taxon>Vertebrata</taxon>
        <taxon>Euteleostomi</taxon>
        <taxon>Actinopterygii</taxon>
        <taxon>Neopterygii</taxon>
        <taxon>Teleostei</taxon>
        <taxon>Neoteleostei</taxon>
        <taxon>Acanthomorphata</taxon>
        <taxon>Ovalentaria</taxon>
        <taxon>Atherinomorphae</taxon>
        <taxon>Cyprinodontiformes</taxon>
        <taxon>Goodeidae</taxon>
        <taxon>Xenoophorus</taxon>
    </lineage>
</organism>
<dbReference type="EMBL" id="JAHRIN010025527">
    <property type="protein sequence ID" value="MEQ2199880.1"/>
    <property type="molecule type" value="Genomic_DNA"/>
</dbReference>